<evidence type="ECO:0000313" key="3">
    <source>
        <dbReference type="Proteomes" id="UP000198304"/>
    </source>
</evidence>
<feature type="signal peptide" evidence="1">
    <location>
        <begin position="1"/>
        <end position="26"/>
    </location>
</feature>
<dbReference type="Pfam" id="PF05593">
    <property type="entry name" value="RHS_repeat"/>
    <property type="match status" value="1"/>
</dbReference>
<dbReference type="NCBIfam" id="TIGR01643">
    <property type="entry name" value="YD_repeat_2x"/>
    <property type="match status" value="1"/>
</dbReference>
<evidence type="ECO:0000313" key="2">
    <source>
        <dbReference type="EMBL" id="SNS57760.1"/>
    </source>
</evidence>
<accession>A0A239FLK9</accession>
<keyword evidence="1" id="KW-0732">Signal</keyword>
<dbReference type="PROSITE" id="PS51257">
    <property type="entry name" value="PROKAR_LIPOPROTEIN"/>
    <property type="match status" value="1"/>
</dbReference>
<feature type="chain" id="PRO_5012534392" evidence="1">
    <location>
        <begin position="27"/>
        <end position="267"/>
    </location>
</feature>
<proteinExistence type="predicted"/>
<dbReference type="RefSeq" id="WP_089283520.1">
    <property type="nucleotide sequence ID" value="NZ_FZOJ01000013.1"/>
</dbReference>
<dbReference type="InterPro" id="IPR031325">
    <property type="entry name" value="RHS_repeat"/>
</dbReference>
<gene>
    <name evidence="2" type="ORF">SAMN05446037_101383</name>
</gene>
<organism evidence="2 3">
    <name type="scientific">Anaerovirgula multivorans</name>
    <dbReference type="NCBI Taxonomy" id="312168"/>
    <lineage>
        <taxon>Bacteria</taxon>
        <taxon>Bacillati</taxon>
        <taxon>Bacillota</taxon>
        <taxon>Clostridia</taxon>
        <taxon>Peptostreptococcales</taxon>
        <taxon>Natronincolaceae</taxon>
        <taxon>Anaerovirgula</taxon>
    </lineage>
</organism>
<dbReference type="Proteomes" id="UP000198304">
    <property type="component" value="Unassembled WGS sequence"/>
</dbReference>
<name>A0A239FLK9_9FIRM</name>
<dbReference type="EMBL" id="FZOJ01000013">
    <property type="protein sequence ID" value="SNS57760.1"/>
    <property type="molecule type" value="Genomic_DNA"/>
</dbReference>
<dbReference type="AlphaFoldDB" id="A0A239FLK9"/>
<reference evidence="2 3" key="1">
    <citation type="submission" date="2017-06" db="EMBL/GenBank/DDBJ databases">
        <authorList>
            <person name="Kim H.J."/>
            <person name="Triplett B.A."/>
        </authorList>
    </citation>
    <scope>NUCLEOTIDE SEQUENCE [LARGE SCALE GENOMIC DNA]</scope>
    <source>
        <strain evidence="2 3">SCA</strain>
    </source>
</reference>
<keyword evidence="3" id="KW-1185">Reference proteome</keyword>
<evidence type="ECO:0000256" key="1">
    <source>
        <dbReference type="SAM" id="SignalP"/>
    </source>
</evidence>
<dbReference type="InterPro" id="IPR006530">
    <property type="entry name" value="YD"/>
</dbReference>
<dbReference type="Gene3D" id="2.180.10.10">
    <property type="entry name" value="RHS repeat-associated core"/>
    <property type="match status" value="1"/>
</dbReference>
<sequence>MKFNRTIKTFILTILILILSCYSVFAATYTYDSLNRLISVIHNNGQVMNYSYDAAGNIAQIARTSFNGDDNADLKEIRIDDELLEEFDANILDYTVQLPFGATETPTVTASVYSTGRATAIITPAERLPGITTITVTAEDSITTKIYTVSFFVVNELSHDIRLSDLKVDDITIDRFDPKIEIYNMELPFGTTQVPTVTASVYDEGKATAVITPAKTLPGITTVTIMTEDKMFIKIYAVKFIIEQQQVPKLTTIDIAKNVRKKPWHIN</sequence>
<dbReference type="OrthoDB" id="9771173at2"/>
<protein>
    <submittedName>
        <fullName evidence="2">YD repeat-containing protein</fullName>
    </submittedName>
</protein>